<sequence>MSDAGQALARTLQSPLPPGFDTVADADLARLHGFLTKAVEHRSTSLDDAIAGSLKHTPRLMRPAVKKALGL</sequence>
<name>A0ABW7KJR7_9NOCA</name>
<keyword evidence="6" id="KW-1185">Reference proteome</keyword>
<dbReference type="EMBL" id="JBIMSO010000054">
    <property type="protein sequence ID" value="MFH5209555.1"/>
    <property type="molecule type" value="Genomic_DNA"/>
</dbReference>
<comment type="caution">
    <text evidence="3">The sequence shown here is derived from an EMBL/GenBank/DDBJ whole genome shotgun (WGS) entry which is preliminary data.</text>
</comment>
<dbReference type="RefSeq" id="WP_395115307.1">
    <property type="nucleotide sequence ID" value="NZ_JBIMSN010000052.1"/>
</dbReference>
<gene>
    <name evidence="3" type="ORF">ACHIPV_07290</name>
    <name evidence="1" type="ORF">ACHIPZ_15335</name>
    <name evidence="2" type="ORF">ACHIRB_11975</name>
</gene>
<dbReference type="Proteomes" id="UP001609175">
    <property type="component" value="Unassembled WGS sequence"/>
</dbReference>
<protein>
    <submittedName>
        <fullName evidence="3">Uncharacterized protein</fullName>
    </submittedName>
</protein>
<evidence type="ECO:0000313" key="1">
    <source>
        <dbReference type="EMBL" id="MFH5209555.1"/>
    </source>
</evidence>
<evidence type="ECO:0000313" key="6">
    <source>
        <dbReference type="Proteomes" id="UP001609219"/>
    </source>
</evidence>
<evidence type="ECO:0000313" key="2">
    <source>
        <dbReference type="EMBL" id="MFH5229285.1"/>
    </source>
</evidence>
<reference evidence="4 5" key="1">
    <citation type="submission" date="2024-10" db="EMBL/GenBank/DDBJ databases">
        <authorList>
            <person name="Riesco R."/>
        </authorList>
    </citation>
    <scope>NUCLEOTIDE SEQUENCE [LARGE SCALE GENOMIC DNA]</scope>
    <source>
        <strain evidence="3 5">NCIMB 15448</strain>
        <strain evidence="1 4">NCIMB 15449</strain>
        <strain evidence="2 6">NCIMB 15450</strain>
    </source>
</reference>
<dbReference type="Proteomes" id="UP001609219">
    <property type="component" value="Unassembled WGS sequence"/>
</dbReference>
<evidence type="ECO:0000313" key="4">
    <source>
        <dbReference type="Proteomes" id="UP001609175"/>
    </source>
</evidence>
<accession>A0ABW7KJR7</accession>
<dbReference type="EMBL" id="JBIMSN010000052">
    <property type="protein sequence ID" value="MFH5229285.1"/>
    <property type="molecule type" value="Genomic_DNA"/>
</dbReference>
<dbReference type="Proteomes" id="UP001609176">
    <property type="component" value="Unassembled WGS sequence"/>
</dbReference>
<proteinExistence type="predicted"/>
<dbReference type="EMBL" id="JBIMSP010000008">
    <property type="protein sequence ID" value="MFH5241694.1"/>
    <property type="molecule type" value="Genomic_DNA"/>
</dbReference>
<evidence type="ECO:0000313" key="3">
    <source>
        <dbReference type="EMBL" id="MFH5241694.1"/>
    </source>
</evidence>
<evidence type="ECO:0000313" key="5">
    <source>
        <dbReference type="Proteomes" id="UP001609176"/>
    </source>
</evidence>
<organism evidence="3 5">
    <name type="scientific">Antrihabitans spumae</name>
    <dbReference type="NCBI Taxonomy" id="3373370"/>
    <lineage>
        <taxon>Bacteria</taxon>
        <taxon>Bacillati</taxon>
        <taxon>Actinomycetota</taxon>
        <taxon>Actinomycetes</taxon>
        <taxon>Mycobacteriales</taxon>
        <taxon>Nocardiaceae</taxon>
        <taxon>Antrihabitans</taxon>
    </lineage>
</organism>